<gene>
    <name evidence="1" type="ORF">CDAR_524231</name>
</gene>
<evidence type="ECO:0000313" key="1">
    <source>
        <dbReference type="EMBL" id="GIX88529.1"/>
    </source>
</evidence>
<name>A0AAV4NY26_9ARAC</name>
<protein>
    <submittedName>
        <fullName evidence="1">Uncharacterized protein</fullName>
    </submittedName>
</protein>
<organism evidence="1 2">
    <name type="scientific">Caerostris darwini</name>
    <dbReference type="NCBI Taxonomy" id="1538125"/>
    <lineage>
        <taxon>Eukaryota</taxon>
        <taxon>Metazoa</taxon>
        <taxon>Ecdysozoa</taxon>
        <taxon>Arthropoda</taxon>
        <taxon>Chelicerata</taxon>
        <taxon>Arachnida</taxon>
        <taxon>Araneae</taxon>
        <taxon>Araneomorphae</taxon>
        <taxon>Entelegynae</taxon>
        <taxon>Araneoidea</taxon>
        <taxon>Araneidae</taxon>
        <taxon>Caerostris</taxon>
    </lineage>
</organism>
<reference evidence="1 2" key="1">
    <citation type="submission" date="2021-06" db="EMBL/GenBank/DDBJ databases">
        <title>Caerostris darwini draft genome.</title>
        <authorList>
            <person name="Kono N."/>
            <person name="Arakawa K."/>
        </authorList>
    </citation>
    <scope>NUCLEOTIDE SEQUENCE [LARGE SCALE GENOMIC DNA]</scope>
</reference>
<comment type="caution">
    <text evidence="1">The sequence shown here is derived from an EMBL/GenBank/DDBJ whole genome shotgun (WGS) entry which is preliminary data.</text>
</comment>
<accession>A0AAV4NY26</accession>
<sequence>MKDGLLCLRRTLSPQDAILLHLITIITKMSLGDFSRCSLSLKILLRKPEGLTSVQCLSVAQTAFSFVEKSNFKNCLLPSGAYTDGVPLFPIAREKPCDKSSS</sequence>
<evidence type="ECO:0000313" key="2">
    <source>
        <dbReference type="Proteomes" id="UP001054837"/>
    </source>
</evidence>
<dbReference type="EMBL" id="BPLQ01002083">
    <property type="protein sequence ID" value="GIX88529.1"/>
    <property type="molecule type" value="Genomic_DNA"/>
</dbReference>
<keyword evidence="2" id="KW-1185">Reference proteome</keyword>
<dbReference type="Proteomes" id="UP001054837">
    <property type="component" value="Unassembled WGS sequence"/>
</dbReference>
<dbReference type="AlphaFoldDB" id="A0AAV4NY26"/>
<proteinExistence type="predicted"/>